<dbReference type="OrthoDB" id="6345017at2759"/>
<comment type="caution">
    <text evidence="1">The sequence shown here is derived from an EMBL/GenBank/DDBJ whole genome shotgun (WGS) entry which is preliminary data.</text>
</comment>
<name>A0A8J5R3T2_9HYME</name>
<sequence length="61" mass="6854">MMIPESNGEKVNPEGGLVYAELDLTTREPNPTPRRVSEDKTEYAEILYTKTDGTEEPVVKN</sequence>
<reference evidence="1" key="1">
    <citation type="submission" date="2020-03" db="EMBL/GenBank/DDBJ databases">
        <authorList>
            <person name="Chebbi M.A."/>
            <person name="Drezen J.M."/>
        </authorList>
    </citation>
    <scope>NUCLEOTIDE SEQUENCE</scope>
    <source>
        <tissue evidence="1">Whole body</tissue>
    </source>
</reference>
<dbReference type="Proteomes" id="UP000729913">
    <property type="component" value="Unassembled WGS sequence"/>
</dbReference>
<evidence type="ECO:0000313" key="1">
    <source>
        <dbReference type="EMBL" id="KAG8039685.1"/>
    </source>
</evidence>
<keyword evidence="2" id="KW-1185">Reference proteome</keyword>
<dbReference type="AlphaFoldDB" id="A0A8J5R3T2"/>
<accession>A0A8J5R3T2</accession>
<dbReference type="EMBL" id="JAAOIC020000032">
    <property type="protein sequence ID" value="KAG8039685.1"/>
    <property type="molecule type" value="Genomic_DNA"/>
</dbReference>
<organism evidence="1 2">
    <name type="scientific">Cotesia typhae</name>
    <dbReference type="NCBI Taxonomy" id="2053667"/>
    <lineage>
        <taxon>Eukaryota</taxon>
        <taxon>Metazoa</taxon>
        <taxon>Ecdysozoa</taxon>
        <taxon>Arthropoda</taxon>
        <taxon>Hexapoda</taxon>
        <taxon>Insecta</taxon>
        <taxon>Pterygota</taxon>
        <taxon>Neoptera</taxon>
        <taxon>Endopterygota</taxon>
        <taxon>Hymenoptera</taxon>
        <taxon>Apocrita</taxon>
        <taxon>Ichneumonoidea</taxon>
        <taxon>Braconidae</taxon>
        <taxon>Microgastrinae</taxon>
        <taxon>Cotesia</taxon>
    </lineage>
</organism>
<gene>
    <name evidence="1" type="ORF">G9C98_000414</name>
</gene>
<proteinExistence type="predicted"/>
<reference evidence="1" key="2">
    <citation type="submission" date="2021-04" db="EMBL/GenBank/DDBJ databases">
        <title>Genome-wide patterns of bracovirus chromosomal integration into multiple host tissues during parasitism.</title>
        <authorList>
            <person name="Chebbi M.A.C."/>
        </authorList>
    </citation>
    <scope>NUCLEOTIDE SEQUENCE</scope>
    <source>
        <tissue evidence="1">Whole body</tissue>
    </source>
</reference>
<evidence type="ECO:0000313" key="2">
    <source>
        <dbReference type="Proteomes" id="UP000729913"/>
    </source>
</evidence>
<protein>
    <submittedName>
        <fullName evidence="1">Uncharacterized protein</fullName>
    </submittedName>
</protein>